<feature type="chain" id="PRO_5004177586" description="Altered inheritance of mitochondria protein 6" evidence="2">
    <location>
        <begin position="23"/>
        <end position="313"/>
    </location>
</feature>
<dbReference type="GO" id="GO:0008081">
    <property type="term" value="F:phosphoric diester hydrolase activity"/>
    <property type="evidence" value="ECO:0007669"/>
    <property type="project" value="InterPro"/>
</dbReference>
<dbReference type="InterPro" id="IPR051236">
    <property type="entry name" value="HAT_RTT109-like"/>
</dbReference>
<accession>Q0UB90</accession>
<dbReference type="EMBL" id="CH445342">
    <property type="protein sequence ID" value="EAT81473.2"/>
    <property type="molecule type" value="Genomic_DNA"/>
</dbReference>
<feature type="signal peptide" evidence="2">
    <location>
        <begin position="1"/>
        <end position="22"/>
    </location>
</feature>
<dbReference type="InParanoid" id="Q0UB90"/>
<dbReference type="HOGENOM" id="CLU_031561_1_0_1"/>
<dbReference type="GO" id="GO:0006629">
    <property type="term" value="P:lipid metabolic process"/>
    <property type="evidence" value="ECO:0007669"/>
    <property type="project" value="InterPro"/>
</dbReference>
<gene>
    <name evidence="3" type="ORF">SNOG_10974</name>
</gene>
<dbReference type="Proteomes" id="UP000001055">
    <property type="component" value="Unassembled WGS sequence"/>
</dbReference>
<evidence type="ECO:0000313" key="4">
    <source>
        <dbReference type="Proteomes" id="UP000001055"/>
    </source>
</evidence>
<organism evidence="3 4">
    <name type="scientific">Phaeosphaeria nodorum (strain SN15 / ATCC MYA-4574 / FGSC 10173)</name>
    <name type="common">Glume blotch fungus</name>
    <name type="synonym">Parastagonospora nodorum</name>
    <dbReference type="NCBI Taxonomy" id="321614"/>
    <lineage>
        <taxon>Eukaryota</taxon>
        <taxon>Fungi</taxon>
        <taxon>Dikarya</taxon>
        <taxon>Ascomycota</taxon>
        <taxon>Pezizomycotina</taxon>
        <taxon>Dothideomycetes</taxon>
        <taxon>Pleosporomycetidae</taxon>
        <taxon>Pleosporales</taxon>
        <taxon>Pleosporineae</taxon>
        <taxon>Phaeosphaeriaceae</taxon>
        <taxon>Parastagonospora</taxon>
    </lineage>
</organism>
<evidence type="ECO:0000256" key="2">
    <source>
        <dbReference type="SAM" id="SignalP"/>
    </source>
</evidence>
<dbReference type="GeneID" id="5978138"/>
<dbReference type="SUPFAM" id="SSF51695">
    <property type="entry name" value="PLC-like phosphodiesterases"/>
    <property type="match status" value="1"/>
</dbReference>
<dbReference type="FunCoup" id="Q0UB90">
    <property type="interactions" value="3"/>
</dbReference>
<reference evidence="4" key="1">
    <citation type="journal article" date="2007" name="Plant Cell">
        <title>Dothideomycete-plant interactions illuminated by genome sequencing and EST analysis of the wheat pathogen Stagonospora nodorum.</title>
        <authorList>
            <person name="Hane J.K."/>
            <person name="Lowe R.G."/>
            <person name="Solomon P.S."/>
            <person name="Tan K.C."/>
            <person name="Schoch C.L."/>
            <person name="Spatafora J.W."/>
            <person name="Crous P.W."/>
            <person name="Kodira C."/>
            <person name="Birren B.W."/>
            <person name="Galagan J.E."/>
            <person name="Torriani S.F."/>
            <person name="McDonald B.A."/>
            <person name="Oliver R.P."/>
        </authorList>
    </citation>
    <scope>NUCLEOTIDE SEQUENCE [LARGE SCALE GENOMIC DNA]</scope>
    <source>
        <strain evidence="4">SN15 / ATCC MYA-4574 / FGSC 10173</strain>
    </source>
</reference>
<comment type="similarity">
    <text evidence="1">Belongs to the AIM6 family.</text>
</comment>
<dbReference type="PANTHER" id="PTHR31571">
    <property type="entry name" value="ALTERED INHERITANCE OF MITOCHONDRIA PROTEIN 6"/>
    <property type="match status" value="1"/>
</dbReference>
<evidence type="ECO:0000313" key="3">
    <source>
        <dbReference type="EMBL" id="EAT81473.2"/>
    </source>
</evidence>
<dbReference type="eggNOG" id="ENOG502RXNI">
    <property type="taxonomic scope" value="Eukaryota"/>
</dbReference>
<name>Q0UB90_PHANO</name>
<evidence type="ECO:0008006" key="5">
    <source>
        <dbReference type="Google" id="ProtNLM"/>
    </source>
</evidence>
<dbReference type="InterPro" id="IPR017946">
    <property type="entry name" value="PLC-like_Pdiesterase_TIM-brl"/>
</dbReference>
<dbReference type="AlphaFoldDB" id="Q0UB90"/>
<proteinExistence type="inferred from homology"/>
<dbReference type="VEuPathDB" id="FungiDB:JI435_109740"/>
<dbReference type="PANTHER" id="PTHR31571:SF5">
    <property type="entry name" value="ALTERED INHERITANCE OF MITOCHONDRIA PROTEIN 6"/>
    <property type="match status" value="1"/>
</dbReference>
<protein>
    <recommendedName>
        <fullName evidence="5">Altered inheritance of mitochondria protein 6</fullName>
    </recommendedName>
</protein>
<sequence length="313" mass="35210">MRSFALPLSALVSGTFATYSDALQNILMNTDKTDKYHYPTDFTREILPKPFHSHNDYWRDVPFYTGLSYGAISTEADVWLINETIYMNQVGHEPSALTTSRTLSSLYIEPLLSTLARLNPSTPFTQEGEQNGVFDTSSAQTLYFFIDLKTGSSETWPAVLAALEPLRRGNWLTTYDGTELFKRPVTVVGTGNTQYHDVLAYLPRDVFFDAPLSSLSSDEFKNITANEAPIASTNFAASFGDVRRREMNDTQLELLREQVGAAHERGVMARYWNQPAWPVGTRNAIWRTLWDEGVDLLNVDDLKGCSEFWEGGG</sequence>
<dbReference type="RefSeq" id="XP_001801230.1">
    <property type="nucleotide sequence ID" value="XM_001801178.1"/>
</dbReference>
<keyword evidence="2" id="KW-0732">Signal</keyword>
<dbReference type="KEGG" id="pno:SNOG_10974"/>
<evidence type="ECO:0000256" key="1">
    <source>
        <dbReference type="ARBA" id="ARBA00008858"/>
    </source>
</evidence>